<dbReference type="Pfam" id="PF10497">
    <property type="entry name" value="zf-4CXXC_R1"/>
    <property type="match status" value="1"/>
</dbReference>
<feature type="compositionally biased region" description="Basic residues" evidence="5">
    <location>
        <begin position="1260"/>
        <end position="1278"/>
    </location>
</feature>
<feature type="compositionally biased region" description="Polar residues" evidence="5">
    <location>
        <begin position="1127"/>
        <end position="1139"/>
    </location>
</feature>
<dbReference type="Proteomes" id="UP000243081">
    <property type="component" value="Unassembled WGS sequence"/>
</dbReference>
<feature type="region of interest" description="Disordered" evidence="5">
    <location>
        <begin position="702"/>
        <end position="784"/>
    </location>
</feature>
<gene>
    <name evidence="7" type="ORF">LLEC1_00009</name>
</gene>
<evidence type="ECO:0000259" key="6">
    <source>
        <dbReference type="PROSITE" id="PS51184"/>
    </source>
</evidence>
<feature type="domain" description="JmjC" evidence="6">
    <location>
        <begin position="174"/>
        <end position="346"/>
    </location>
</feature>
<keyword evidence="8" id="KW-1185">Reference proteome</keyword>
<evidence type="ECO:0000256" key="4">
    <source>
        <dbReference type="ARBA" id="ARBA00023242"/>
    </source>
</evidence>
<feature type="compositionally biased region" description="Basic and acidic residues" evidence="5">
    <location>
        <begin position="758"/>
        <end position="767"/>
    </location>
</feature>
<feature type="compositionally biased region" description="Polar residues" evidence="5">
    <location>
        <begin position="1042"/>
        <end position="1056"/>
    </location>
</feature>
<organism evidence="7 8">
    <name type="scientific">Cordyceps confragosa</name>
    <name type="common">Lecanicillium lecanii</name>
    <dbReference type="NCBI Taxonomy" id="2714763"/>
    <lineage>
        <taxon>Eukaryota</taxon>
        <taxon>Fungi</taxon>
        <taxon>Dikarya</taxon>
        <taxon>Ascomycota</taxon>
        <taxon>Pezizomycotina</taxon>
        <taxon>Sordariomycetes</taxon>
        <taxon>Hypocreomycetidae</taxon>
        <taxon>Hypocreales</taxon>
        <taxon>Cordycipitaceae</taxon>
        <taxon>Akanthomyces</taxon>
    </lineage>
</organism>
<feature type="compositionally biased region" description="Polar residues" evidence="5">
    <location>
        <begin position="916"/>
        <end position="925"/>
    </location>
</feature>
<feature type="compositionally biased region" description="Basic and acidic residues" evidence="5">
    <location>
        <begin position="1061"/>
        <end position="1071"/>
    </location>
</feature>
<evidence type="ECO:0000313" key="8">
    <source>
        <dbReference type="Proteomes" id="UP000243081"/>
    </source>
</evidence>
<keyword evidence="4" id="KW-0539">Nucleus</keyword>
<comment type="subcellular location">
    <subcellularLocation>
        <location evidence="1">Nucleus</location>
    </subcellularLocation>
</comment>
<feature type="region of interest" description="Disordered" evidence="5">
    <location>
        <begin position="866"/>
        <end position="1175"/>
    </location>
</feature>
<accession>A0A179I559</accession>
<feature type="compositionally biased region" description="Acidic residues" evidence="5">
    <location>
        <begin position="566"/>
        <end position="575"/>
    </location>
</feature>
<name>A0A179I559_CORDF</name>
<proteinExistence type="predicted"/>
<sequence length="1278" mass="143048">MPAASHPQAKFDPISPDLDLRSLVDEVPNLKWAQRVSRSQLRNLGPQEFEKLVLMHVITGGKPLVIEGLDAALPKWLFSTEWLEQQYDKKDPDGSLEERVRDIVSQSDIPMTTGHYLRSMKQLTNQWTPSNFRDERRQRLYLKDIDCPPQWREALQKILNPVLFYLNSALTRTGAEPETEDERQNPITNAASAGDLMSSLPRDMRAENLMCYIGHEGTYTPAHREMCASLGQNIMVEASSDDNGEKPGSSIWFMTETKDRAVVREYFLSMLGHDIEIEKHFAQVNAWKKAPFDVYVVEQRVGDFILVPPLAAHQVWNRGTRTMKVAWNRTTVETLEMALQEALPKARLVCRDEQYKNKAMIYYTLDSYYKRLRALDDYAEKTQLGFIDLGRDDIRNSVRTKQLASDFKKLFVLFTRILVDEVFAYKEKEIEFVPFDSCITCSYCRANIFNRFLTCKHCVRTLVNGDEDTYDVCMECYAMGRSCVCLSGLQWCEQWSWSELANDHEIWRSMVISNDGFIDVNVSPQPLEVAKQLSGKKSVAQICQEALRRRPWKDITRPEKEPTPSDSEEGGDGEEANAKKSRKKKNKKGDVRRCHVCCRKEFSYRMQTCSNPDCSEAYCFGVLYRAFDMMPQEVLQDEHWMCPKCLGICNCGHCRRSGNTKPYTPKNTSLGHDTRSIADDRSIEALVDFRLHNLAWLKAAGEESRGKDTRRMQRLREQADTAKAEDASAERLDDDNPGTAVDSAADTSRQHAGASRLLDGDTTHHQGNDATESSVAQPDINRHGVEPSTLLAPWLNRGQTANGHHGHDLSYPDPTVFAAQRIGMGYYEQDDTPDKILFDPYQAPTAEDLREDESDVPEFVKKSIRSAKRKAKKENEDPDFTIKSHHRKRTRPHREADFLDSMDPALFNEAPDHSAQEQMQDNQGETAAHMIPAQSSDTEARRKENPRYDANEPLLRHAKPKASYIEVEDVEIEGFNENEQPNTPPANEGSKPSPEPAIDGALEPAAEDGILEPADSKAHVQDLPSSGVFAAPKRRGRPSAPTKRSSAATHGVQSTPVDILEETRAGNETRRRGPGRPKKSASDSGGASKKHRNDHDSSGPTTSQMAQGGDKPRRGRPPASEKPKPSATKQAAAQGQQFMSLRERMALRGKTFKIAKRDGKGLPVHSTPLPEPIQKSAGVTVQLPSFTPVNRSVSSPLHASQGDDAYFSTTAARKSGVDVADAPRAGQSGSSSGSSDDDDIPARIEGAQNVSRLASVASRGRGRPRGRPSIRSRGRGRS</sequence>
<evidence type="ECO:0000256" key="1">
    <source>
        <dbReference type="ARBA" id="ARBA00004123"/>
    </source>
</evidence>
<dbReference type="InterPro" id="IPR018866">
    <property type="entry name" value="Znf-4CXXC_R1"/>
</dbReference>
<evidence type="ECO:0000313" key="7">
    <source>
        <dbReference type="EMBL" id="OAQ97825.1"/>
    </source>
</evidence>
<feature type="compositionally biased region" description="Basic and acidic residues" evidence="5">
    <location>
        <begin position="938"/>
        <end position="950"/>
    </location>
</feature>
<dbReference type="SMART" id="SM00558">
    <property type="entry name" value="JmjC"/>
    <property type="match status" value="1"/>
</dbReference>
<feature type="region of interest" description="Disordered" evidence="5">
    <location>
        <begin position="174"/>
        <end position="194"/>
    </location>
</feature>
<feature type="compositionally biased region" description="Basic residues" evidence="5">
    <location>
        <begin position="883"/>
        <end position="892"/>
    </location>
</feature>
<dbReference type="Pfam" id="PF02373">
    <property type="entry name" value="JmjC"/>
    <property type="match status" value="1"/>
</dbReference>
<evidence type="ECO:0000256" key="3">
    <source>
        <dbReference type="ARBA" id="ARBA00023163"/>
    </source>
</evidence>
<dbReference type="OrthoDB" id="298344at2759"/>
<protein>
    <recommendedName>
        <fullName evidence="6">JmjC domain-containing protein</fullName>
    </recommendedName>
</protein>
<feature type="region of interest" description="Disordered" evidence="5">
    <location>
        <begin position="554"/>
        <end position="584"/>
    </location>
</feature>
<keyword evidence="3" id="KW-0804">Transcription</keyword>
<dbReference type="Gene3D" id="2.60.120.650">
    <property type="entry name" value="Cupin"/>
    <property type="match status" value="1"/>
</dbReference>
<feature type="region of interest" description="Disordered" evidence="5">
    <location>
        <begin position="1213"/>
        <end position="1278"/>
    </location>
</feature>
<feature type="compositionally biased region" description="Basic and acidic residues" evidence="5">
    <location>
        <begin position="554"/>
        <end position="563"/>
    </location>
</feature>
<feature type="compositionally biased region" description="Acidic residues" evidence="5">
    <location>
        <begin position="966"/>
        <end position="976"/>
    </location>
</feature>
<keyword evidence="2" id="KW-0805">Transcription regulation</keyword>
<dbReference type="InterPro" id="IPR003347">
    <property type="entry name" value="JmjC_dom"/>
</dbReference>
<evidence type="ECO:0000256" key="2">
    <source>
        <dbReference type="ARBA" id="ARBA00023015"/>
    </source>
</evidence>
<dbReference type="EMBL" id="LUKN01003195">
    <property type="protein sequence ID" value="OAQ97825.1"/>
    <property type="molecule type" value="Genomic_DNA"/>
</dbReference>
<dbReference type="GO" id="GO:0005634">
    <property type="term" value="C:nucleus"/>
    <property type="evidence" value="ECO:0007669"/>
    <property type="project" value="UniProtKB-SubCell"/>
</dbReference>
<dbReference type="AlphaFoldDB" id="A0A179I559"/>
<dbReference type="PROSITE" id="PS51184">
    <property type="entry name" value="JMJC"/>
    <property type="match status" value="1"/>
</dbReference>
<reference evidence="7 8" key="1">
    <citation type="submission" date="2016-03" db="EMBL/GenBank/DDBJ databases">
        <title>Fine-scale spatial genetic structure of a fungal parasite of coffee scale insects.</title>
        <authorList>
            <person name="Jackson D."/>
            <person name="Zemenick K.A."/>
            <person name="Malloure B."/>
            <person name="Quandt C.A."/>
            <person name="James T.Y."/>
        </authorList>
    </citation>
    <scope>NUCLEOTIDE SEQUENCE [LARGE SCALE GENOMIC DNA]</scope>
    <source>
        <strain evidence="7 8">UM487</strain>
    </source>
</reference>
<evidence type="ECO:0000256" key="5">
    <source>
        <dbReference type="SAM" id="MobiDB-lite"/>
    </source>
</evidence>
<feature type="compositionally biased region" description="Basic and acidic residues" evidence="5">
    <location>
        <begin position="702"/>
        <end position="731"/>
    </location>
</feature>
<dbReference type="OMA" id="GICNCGH"/>
<comment type="caution">
    <text evidence="7">The sequence shown here is derived from an EMBL/GenBank/DDBJ whole genome shotgun (WGS) entry which is preliminary data.</text>
</comment>
<dbReference type="SUPFAM" id="SSF51197">
    <property type="entry name" value="Clavaminate synthase-like"/>
    <property type="match status" value="1"/>
</dbReference>